<sequence>MNVTQLMLDLRDLGIELTVEDDELKFSPKSSITPELLERIREHTPLLLGILQAEDVSAAVLWHATLDRVEAEGKFPPDLLEGCRQASACWEYKGPTGYGKESQTELEPSIEGESFPRFPDESDVDNEFHWSQITDEDREYLCGPREYPPPCPSCGGRLHHHPLCEELRASWEPKMPFGKHKGKPLSQVPHDYLEWLLAKNKTVDTELRSAIQDTLMRNPNSTLFEDGNDLSPPCSHKQV</sequence>
<dbReference type="Pfam" id="PF18563">
    <property type="entry name" value="TubC_N"/>
    <property type="match status" value="1"/>
</dbReference>
<dbReference type="InterPro" id="IPR044894">
    <property type="entry name" value="TubC_N_sf"/>
</dbReference>
<gene>
    <name evidence="3" type="ORF">Pla144_23460</name>
</gene>
<evidence type="ECO:0000313" key="3">
    <source>
        <dbReference type="EMBL" id="TWU27569.1"/>
    </source>
</evidence>
<organism evidence="3 4">
    <name type="scientific">Bythopirellula polymerisocia</name>
    <dbReference type="NCBI Taxonomy" id="2528003"/>
    <lineage>
        <taxon>Bacteria</taxon>
        <taxon>Pseudomonadati</taxon>
        <taxon>Planctomycetota</taxon>
        <taxon>Planctomycetia</taxon>
        <taxon>Pirellulales</taxon>
        <taxon>Lacipirellulaceae</taxon>
        <taxon>Bythopirellula</taxon>
    </lineage>
</organism>
<evidence type="ECO:0000259" key="2">
    <source>
        <dbReference type="Pfam" id="PF18563"/>
    </source>
</evidence>
<name>A0A5C6CY53_9BACT</name>
<accession>A0A5C6CY53</accession>
<dbReference type="Gene3D" id="1.10.10.1830">
    <property type="entry name" value="Non-ribosomal peptide synthase, adenylation domain"/>
    <property type="match status" value="1"/>
</dbReference>
<evidence type="ECO:0000256" key="1">
    <source>
        <dbReference type="SAM" id="MobiDB-lite"/>
    </source>
</evidence>
<feature type="region of interest" description="Disordered" evidence="1">
    <location>
        <begin position="219"/>
        <end position="239"/>
    </location>
</feature>
<proteinExistence type="predicted"/>
<dbReference type="Proteomes" id="UP000318437">
    <property type="component" value="Unassembled WGS sequence"/>
</dbReference>
<feature type="domain" description="TubC N-terminal docking" evidence="2">
    <location>
        <begin position="3"/>
        <end position="51"/>
    </location>
</feature>
<evidence type="ECO:0000313" key="4">
    <source>
        <dbReference type="Proteomes" id="UP000318437"/>
    </source>
</evidence>
<dbReference type="OrthoDB" id="9803913at2"/>
<dbReference type="EMBL" id="SJPS01000003">
    <property type="protein sequence ID" value="TWU27569.1"/>
    <property type="molecule type" value="Genomic_DNA"/>
</dbReference>
<dbReference type="Pfam" id="PF12843">
    <property type="entry name" value="QSregVF_b"/>
    <property type="match status" value="1"/>
</dbReference>
<dbReference type="InterPro" id="IPR041464">
    <property type="entry name" value="TubC_N"/>
</dbReference>
<comment type="caution">
    <text evidence="3">The sequence shown here is derived from an EMBL/GenBank/DDBJ whole genome shotgun (WGS) entry which is preliminary data.</text>
</comment>
<dbReference type="RefSeq" id="WP_146450759.1">
    <property type="nucleotide sequence ID" value="NZ_SJPS01000003.1"/>
</dbReference>
<dbReference type="InterPro" id="IPR024530">
    <property type="entry name" value="QSregVF_b"/>
</dbReference>
<reference evidence="3 4" key="1">
    <citation type="submission" date="2019-02" db="EMBL/GenBank/DDBJ databases">
        <title>Deep-cultivation of Planctomycetes and their phenomic and genomic characterization uncovers novel biology.</title>
        <authorList>
            <person name="Wiegand S."/>
            <person name="Jogler M."/>
            <person name="Boedeker C."/>
            <person name="Pinto D."/>
            <person name="Vollmers J."/>
            <person name="Rivas-Marin E."/>
            <person name="Kohn T."/>
            <person name="Peeters S.H."/>
            <person name="Heuer A."/>
            <person name="Rast P."/>
            <person name="Oberbeckmann S."/>
            <person name="Bunk B."/>
            <person name="Jeske O."/>
            <person name="Meyerdierks A."/>
            <person name="Storesund J.E."/>
            <person name="Kallscheuer N."/>
            <person name="Luecker S."/>
            <person name="Lage O.M."/>
            <person name="Pohl T."/>
            <person name="Merkel B.J."/>
            <person name="Hornburger P."/>
            <person name="Mueller R.-W."/>
            <person name="Bruemmer F."/>
            <person name="Labrenz M."/>
            <person name="Spormann A.M."/>
            <person name="Op Den Camp H."/>
            <person name="Overmann J."/>
            <person name="Amann R."/>
            <person name="Jetten M.S.M."/>
            <person name="Mascher T."/>
            <person name="Medema M.H."/>
            <person name="Devos D.P."/>
            <person name="Kaster A.-K."/>
            <person name="Ovreas L."/>
            <person name="Rohde M."/>
            <person name="Galperin M.Y."/>
            <person name="Jogler C."/>
        </authorList>
    </citation>
    <scope>NUCLEOTIDE SEQUENCE [LARGE SCALE GENOMIC DNA]</scope>
    <source>
        <strain evidence="3 4">Pla144</strain>
    </source>
</reference>
<keyword evidence="4" id="KW-1185">Reference proteome</keyword>
<protein>
    <submittedName>
        <fullName evidence="3">DNA polymerase III subunit epsilon</fullName>
    </submittedName>
</protein>
<dbReference type="AlphaFoldDB" id="A0A5C6CY53"/>